<protein>
    <recommendedName>
        <fullName evidence="9">Golgi associated kinase 1A</fullName>
    </recommendedName>
</protein>
<dbReference type="Proteomes" id="UP000694680">
    <property type="component" value="Chromosome 16"/>
</dbReference>
<dbReference type="GeneID" id="114478276"/>
<organism evidence="7 8">
    <name type="scientific">Gouania willdenowi</name>
    <name type="common">Blunt-snouted clingfish</name>
    <name type="synonym">Lepadogaster willdenowi</name>
    <dbReference type="NCBI Taxonomy" id="441366"/>
    <lineage>
        <taxon>Eukaryota</taxon>
        <taxon>Metazoa</taxon>
        <taxon>Chordata</taxon>
        <taxon>Craniata</taxon>
        <taxon>Vertebrata</taxon>
        <taxon>Euteleostomi</taxon>
        <taxon>Actinopterygii</taxon>
        <taxon>Neopterygii</taxon>
        <taxon>Teleostei</taxon>
        <taxon>Neoteleostei</taxon>
        <taxon>Acanthomorphata</taxon>
        <taxon>Ovalentaria</taxon>
        <taxon>Blenniimorphae</taxon>
        <taxon>Blenniiformes</taxon>
        <taxon>Gobiesocoidei</taxon>
        <taxon>Gobiesocidae</taxon>
        <taxon>Gobiesocinae</taxon>
        <taxon>Gouania</taxon>
    </lineage>
</organism>
<dbReference type="Ensembl" id="ENSGWIT00000020844.1">
    <property type="protein sequence ID" value="ENSGWIP00000018930.1"/>
    <property type="gene ID" value="ENSGWIG00000010411.1"/>
</dbReference>
<feature type="compositionally biased region" description="Basic and acidic residues" evidence="6">
    <location>
        <begin position="111"/>
        <end position="131"/>
    </location>
</feature>
<dbReference type="PANTHER" id="PTHR15905:SF5">
    <property type="entry name" value="GOLGI-ASSOCIATED KINASE 1A"/>
    <property type="match status" value="1"/>
</dbReference>
<comment type="similarity">
    <text evidence="3">Belongs to the GASK family.</text>
</comment>
<dbReference type="AlphaFoldDB" id="A0A8C5EEZ9"/>
<gene>
    <name evidence="7" type="primary">gask1a</name>
</gene>
<keyword evidence="4" id="KW-0333">Golgi apparatus</keyword>
<dbReference type="OrthoDB" id="10011371at2759"/>
<comment type="subcellular location">
    <subcellularLocation>
        <location evidence="1">Endomembrane system</location>
    </subcellularLocation>
    <subcellularLocation>
        <location evidence="2">Golgi apparatus</location>
    </subcellularLocation>
</comment>
<evidence type="ECO:0000256" key="3">
    <source>
        <dbReference type="ARBA" id="ARBA00007691"/>
    </source>
</evidence>
<dbReference type="PANTHER" id="PTHR15905">
    <property type="entry name" value="GOLGI-ASSOCIATED KINASE 1B-RELATED"/>
    <property type="match status" value="1"/>
</dbReference>
<evidence type="ECO:0000313" key="8">
    <source>
        <dbReference type="Proteomes" id="UP000694680"/>
    </source>
</evidence>
<reference evidence="7" key="1">
    <citation type="submission" date="2020-06" db="EMBL/GenBank/DDBJ databases">
        <authorList>
            <consortium name="Wellcome Sanger Institute Data Sharing"/>
        </authorList>
    </citation>
    <scope>NUCLEOTIDE SEQUENCE [LARGE SCALE GENOMIC DNA]</scope>
</reference>
<dbReference type="CTD" id="729085"/>
<proteinExistence type="inferred from homology"/>
<reference evidence="7" key="3">
    <citation type="submission" date="2025-09" db="UniProtKB">
        <authorList>
            <consortium name="Ensembl"/>
        </authorList>
    </citation>
    <scope>IDENTIFICATION</scope>
</reference>
<dbReference type="InterPro" id="IPR029207">
    <property type="entry name" value="FAM198"/>
</dbReference>
<dbReference type="Pfam" id="PF15051">
    <property type="entry name" value="FAM198"/>
    <property type="match status" value="1"/>
</dbReference>
<keyword evidence="5" id="KW-0472">Membrane</keyword>
<dbReference type="RefSeq" id="XP_028327041.1">
    <property type="nucleotide sequence ID" value="XM_028471240.1"/>
</dbReference>
<feature type="region of interest" description="Disordered" evidence="6">
    <location>
        <begin position="111"/>
        <end position="168"/>
    </location>
</feature>
<evidence type="ECO:0008006" key="9">
    <source>
        <dbReference type="Google" id="ProtNLM"/>
    </source>
</evidence>
<feature type="compositionally biased region" description="Polar residues" evidence="6">
    <location>
        <begin position="153"/>
        <end position="164"/>
    </location>
</feature>
<dbReference type="GO" id="GO:0005794">
    <property type="term" value="C:Golgi apparatus"/>
    <property type="evidence" value="ECO:0007669"/>
    <property type="project" value="UniProtKB-SubCell"/>
</dbReference>
<name>A0A8C5EEZ9_GOUWI</name>
<keyword evidence="8" id="KW-1185">Reference proteome</keyword>
<evidence type="ECO:0000256" key="6">
    <source>
        <dbReference type="SAM" id="MobiDB-lite"/>
    </source>
</evidence>
<sequence>MLPCTAWRVCSKLCCSQRWALLFSSFLLLFLTVFLRSITLPHPSPPSNIDRRSSRVLSSARELRSQPEAIRLPLAAAFRKPLLQFHRGVQRTGPDKRKSLHSLLPKQFRDCGDSIHEGRQTDTTRKKDTLKIKTSKRKETPNATRSTGHHKPSSLSEVTVNNTQPKHRIKATNHNAEVKAFTGRQTESLRSTDRKVHEIYARAKPKELKQAATKHLNIKRQHNVAENHSNKTHISKALHRFEFLTEKQSSGLCPSFREHDFLNTDHRKIRISRKTVPWLSDDDVLKMQLLAEGDVMSKARVAAHGQVLQVGLDPPTHQQRPVLMKQATHSERCKQGLCSLIKRSDDWFEVFAFHLDRVLGLNRSLPAVLRTFHSGLLPYRYVRSTPRPAVWWDPDIQHLADRDNDQNSVQLTWVQYQKMLQAHCGSETHLKSPPCVGVWHSEWGRLALFDFLLQVNDRLDRYCCGFTPDPAELCVENRLHSRCSSSEDLLLVHILVRNADPSRLVFIDNAGRPQQSTDNLNFRLVEGIDEFPEKAVSVLRSGCLGSLLLRSLYTDREFWDSQGGARGLGSLINMVEQRGNILLRHIRDKKLRLKSDL</sequence>
<evidence type="ECO:0000256" key="5">
    <source>
        <dbReference type="ARBA" id="ARBA00023136"/>
    </source>
</evidence>
<evidence type="ECO:0000256" key="4">
    <source>
        <dbReference type="ARBA" id="ARBA00023034"/>
    </source>
</evidence>
<evidence type="ECO:0000313" key="7">
    <source>
        <dbReference type="Ensembl" id="ENSGWIP00000018930.1"/>
    </source>
</evidence>
<accession>A0A8C5EEZ9</accession>
<evidence type="ECO:0000256" key="2">
    <source>
        <dbReference type="ARBA" id="ARBA00004555"/>
    </source>
</evidence>
<reference evidence="7" key="2">
    <citation type="submission" date="2025-08" db="UniProtKB">
        <authorList>
            <consortium name="Ensembl"/>
        </authorList>
    </citation>
    <scope>IDENTIFICATION</scope>
</reference>
<evidence type="ECO:0000256" key="1">
    <source>
        <dbReference type="ARBA" id="ARBA00004308"/>
    </source>
</evidence>